<accession>A0A6L7G7Y4</accession>
<dbReference type="EMBL" id="WUMU01000024">
    <property type="protein sequence ID" value="MXN20181.1"/>
    <property type="molecule type" value="Genomic_DNA"/>
</dbReference>
<dbReference type="SUPFAM" id="SSF54001">
    <property type="entry name" value="Cysteine proteinases"/>
    <property type="match status" value="1"/>
</dbReference>
<comment type="caution">
    <text evidence="2">The sequence shown here is derived from an EMBL/GenBank/DDBJ whole genome shotgun (WGS) entry which is preliminary data.</text>
</comment>
<evidence type="ECO:0000313" key="3">
    <source>
        <dbReference type="Proteomes" id="UP000477911"/>
    </source>
</evidence>
<feature type="domain" description="Peptidase C51" evidence="1">
    <location>
        <begin position="20"/>
        <end position="141"/>
    </location>
</feature>
<sequence>MLLLTAACTTPHNTTQDIPSIDQDRKALAFAEVKDLQTRGQRVWCVPFARNISGIDIYGDARTWWNQAKAALFPQDNKPQIGAVMTFKPTKRMPLGHVAVVSKVVSDREILVDHANWHKNRISMNMRVVDVSKKNDWSAVRLESNPGTLGSVYPVEGFILPQQADS</sequence>
<dbReference type="PROSITE" id="PS50911">
    <property type="entry name" value="CHAP"/>
    <property type="match status" value="1"/>
</dbReference>
<dbReference type="Pfam" id="PF05257">
    <property type="entry name" value="CHAP"/>
    <property type="match status" value="1"/>
</dbReference>
<evidence type="ECO:0000313" key="2">
    <source>
        <dbReference type="EMBL" id="MXN20181.1"/>
    </source>
</evidence>
<dbReference type="AlphaFoldDB" id="A0A6L7G7Y4"/>
<organism evidence="2 3">
    <name type="scientific">Pseudooceanicola albus</name>
    <dbReference type="NCBI Taxonomy" id="2692189"/>
    <lineage>
        <taxon>Bacteria</taxon>
        <taxon>Pseudomonadati</taxon>
        <taxon>Pseudomonadota</taxon>
        <taxon>Alphaproteobacteria</taxon>
        <taxon>Rhodobacterales</taxon>
        <taxon>Paracoccaceae</taxon>
        <taxon>Pseudooceanicola</taxon>
    </lineage>
</organism>
<protein>
    <submittedName>
        <fullName evidence="2">CHAP domain-containing protein</fullName>
    </submittedName>
</protein>
<gene>
    <name evidence="2" type="ORF">GR170_20285</name>
</gene>
<dbReference type="InterPro" id="IPR038765">
    <property type="entry name" value="Papain-like_cys_pep_sf"/>
</dbReference>
<reference evidence="2 3" key="1">
    <citation type="submission" date="2019-12" db="EMBL/GenBank/DDBJ databases">
        <authorList>
            <person name="Li M."/>
        </authorList>
    </citation>
    <scope>NUCLEOTIDE SEQUENCE [LARGE SCALE GENOMIC DNA]</scope>
    <source>
        <strain evidence="2 3">GBMRC 2024</strain>
    </source>
</reference>
<dbReference type="InterPro" id="IPR007921">
    <property type="entry name" value="CHAP_dom"/>
</dbReference>
<proteinExistence type="predicted"/>
<evidence type="ECO:0000259" key="1">
    <source>
        <dbReference type="PROSITE" id="PS50911"/>
    </source>
</evidence>
<keyword evidence="3" id="KW-1185">Reference proteome</keyword>
<dbReference type="Proteomes" id="UP000477911">
    <property type="component" value="Unassembled WGS sequence"/>
</dbReference>
<name>A0A6L7G7Y4_9RHOB</name>
<dbReference type="Gene3D" id="3.90.1720.10">
    <property type="entry name" value="endopeptidase domain like (from Nostoc punctiforme)"/>
    <property type="match status" value="1"/>
</dbReference>